<evidence type="ECO:0000256" key="2">
    <source>
        <dbReference type="ARBA" id="ARBA00022692"/>
    </source>
</evidence>
<evidence type="ECO:0000256" key="6">
    <source>
        <dbReference type="SAM" id="Phobius"/>
    </source>
</evidence>
<gene>
    <name evidence="8" type="ORF">JYZ213_LOCUS42360</name>
</gene>
<dbReference type="GO" id="GO:0055075">
    <property type="term" value="P:potassium ion homeostasis"/>
    <property type="evidence" value="ECO:0007669"/>
    <property type="project" value="TreeGrafter"/>
</dbReference>
<dbReference type="GO" id="GO:0055078">
    <property type="term" value="P:sodium ion homeostasis"/>
    <property type="evidence" value="ECO:0007669"/>
    <property type="project" value="TreeGrafter"/>
</dbReference>
<name>A0A815RPX7_9BILA</name>
<keyword evidence="4 6" id="KW-0472">Membrane</keyword>
<dbReference type="Pfam" id="PF00324">
    <property type="entry name" value="AA_permease"/>
    <property type="match status" value="1"/>
</dbReference>
<evidence type="ECO:0000256" key="5">
    <source>
        <dbReference type="SAM" id="Coils"/>
    </source>
</evidence>
<keyword evidence="3 6" id="KW-1133">Transmembrane helix</keyword>
<evidence type="ECO:0000259" key="7">
    <source>
        <dbReference type="Pfam" id="PF00324"/>
    </source>
</evidence>
<feature type="transmembrane region" description="Helical" evidence="6">
    <location>
        <begin position="157"/>
        <end position="178"/>
    </location>
</feature>
<feature type="domain" description="Amino acid permease/ SLC12A" evidence="7">
    <location>
        <begin position="1"/>
        <end position="267"/>
    </location>
</feature>
<dbReference type="GO" id="GO:0016020">
    <property type="term" value="C:membrane"/>
    <property type="evidence" value="ECO:0007669"/>
    <property type="project" value="UniProtKB-SubCell"/>
</dbReference>
<feature type="transmembrane region" description="Helical" evidence="6">
    <location>
        <begin position="102"/>
        <end position="124"/>
    </location>
</feature>
<dbReference type="GO" id="GO:0008511">
    <property type="term" value="F:sodium:potassium:chloride symporter activity"/>
    <property type="evidence" value="ECO:0007669"/>
    <property type="project" value="TreeGrafter"/>
</dbReference>
<accession>A0A815RPX7</accession>
<proteinExistence type="predicted"/>
<dbReference type="InterPro" id="IPR004841">
    <property type="entry name" value="AA-permease/SLC12A_dom"/>
</dbReference>
<feature type="transmembrane region" description="Helical" evidence="6">
    <location>
        <begin position="27"/>
        <end position="48"/>
    </location>
</feature>
<dbReference type="PANTHER" id="PTHR11827:SF103">
    <property type="entry name" value="SODIUM CHLORIDE COTRANSPORTER 69, ISOFORM E"/>
    <property type="match status" value="1"/>
</dbReference>
<dbReference type="PANTHER" id="PTHR11827">
    <property type="entry name" value="SOLUTE CARRIER FAMILY 12, CATION COTRANSPORTERS"/>
    <property type="match status" value="1"/>
</dbReference>
<feature type="non-terminal residue" evidence="8">
    <location>
        <position position="1"/>
    </location>
</feature>
<dbReference type="Gene3D" id="1.20.1740.10">
    <property type="entry name" value="Amino acid/polyamine transporter I"/>
    <property type="match status" value="1"/>
</dbReference>
<dbReference type="AlphaFoldDB" id="A0A815RPX7"/>
<keyword evidence="5" id="KW-0175">Coiled coil</keyword>
<dbReference type="GO" id="GO:1990573">
    <property type="term" value="P:potassium ion import across plasma membrane"/>
    <property type="evidence" value="ECO:0007669"/>
    <property type="project" value="TreeGrafter"/>
</dbReference>
<feature type="transmembrane region" description="Helical" evidence="6">
    <location>
        <begin position="77"/>
        <end position="95"/>
    </location>
</feature>
<comment type="caution">
    <text evidence="8">The sequence shown here is derived from an EMBL/GenBank/DDBJ whole genome shotgun (WGS) entry which is preliminary data.</text>
</comment>
<dbReference type="Proteomes" id="UP000663845">
    <property type="component" value="Unassembled WGS sequence"/>
</dbReference>
<comment type="subcellular location">
    <subcellularLocation>
        <location evidence="1">Membrane</location>
        <topology evidence="1">Multi-pass membrane protein</topology>
    </subcellularLocation>
</comment>
<organism evidence="8 9">
    <name type="scientific">Adineta steineri</name>
    <dbReference type="NCBI Taxonomy" id="433720"/>
    <lineage>
        <taxon>Eukaryota</taxon>
        <taxon>Metazoa</taxon>
        <taxon>Spiralia</taxon>
        <taxon>Gnathifera</taxon>
        <taxon>Rotifera</taxon>
        <taxon>Eurotatoria</taxon>
        <taxon>Bdelloidea</taxon>
        <taxon>Adinetida</taxon>
        <taxon>Adinetidae</taxon>
        <taxon>Adineta</taxon>
    </lineage>
</organism>
<dbReference type="InterPro" id="IPR004842">
    <property type="entry name" value="SLC12A_fam"/>
</dbReference>
<evidence type="ECO:0000256" key="4">
    <source>
        <dbReference type="ARBA" id="ARBA00023136"/>
    </source>
</evidence>
<protein>
    <recommendedName>
        <fullName evidence="7">Amino acid permease/ SLC12A domain-containing protein</fullName>
    </recommendedName>
</protein>
<dbReference type="GO" id="GO:0006884">
    <property type="term" value="P:cell volume homeostasis"/>
    <property type="evidence" value="ECO:0007669"/>
    <property type="project" value="TreeGrafter"/>
</dbReference>
<dbReference type="GO" id="GO:0055064">
    <property type="term" value="P:chloride ion homeostasis"/>
    <property type="evidence" value="ECO:0007669"/>
    <property type="project" value="TreeGrafter"/>
</dbReference>
<sequence length="629" mass="70945">MSAICTNGEVKGGGTYYLISRSLGPEFGGAIGLIFSFANAVAAAMYAVGFAETVRDLLKEHGVKIFGTVVDGNSVNVVRVIGVITMTFILGIALIGMRGETVVQITLLITLSASLLNFFIGSFLPPTPYKRRHGFEGYSWKIIKENFGPRFQDGETFQHVFGVFFPSVTGILAGANISGNLKNPSHSIPLGTNVAIALTSFVYLTFCIVAGCTTRRDVNLDFYERKNGSIIQIVNCSSVINDTECKSGLIYNYQTMIMISAFGPIIIEAGICNCAGCKAFFCTKDFAHHRQWLSGEFEKVIEARNCLQEVVSDRKSLADFRAALYIHIEQWKTDALDKIQYTAEKTRGQTAKILDDKTQDVDNGLYGVTKQLREMQEMDNYVEDDLDQVDVPCPSADVNCPWTGPSDELSSHLVTCTFTNDQSKIQRLHDITERLKEQMKQQSIRIDGSEFEIHQLTEQLKQRKNEVDVGGKVISQLNDQFKQQEVRINLSEGVVRQMKGNMKQQKAQKDANEVKNRHMREQLKQLEDQVHEKDGEIQRFREKLERSTIEVTAGEQKIDQLKEQTNQQQIQIEAKNDEITHMRKQLEQRKDQIKLDGVKNTQLQAQLKQCEAQSFCSNIQEIYSPYRHP</sequence>
<reference evidence="8" key="1">
    <citation type="submission" date="2021-02" db="EMBL/GenBank/DDBJ databases">
        <authorList>
            <person name="Nowell W R."/>
        </authorList>
    </citation>
    <scope>NUCLEOTIDE SEQUENCE</scope>
</reference>
<dbReference type="EMBL" id="CAJNOG010001939">
    <property type="protein sequence ID" value="CAF1480777.1"/>
    <property type="molecule type" value="Genomic_DNA"/>
</dbReference>
<feature type="coiled-coil region" evidence="5">
    <location>
        <begin position="509"/>
        <end position="596"/>
    </location>
</feature>
<evidence type="ECO:0000256" key="1">
    <source>
        <dbReference type="ARBA" id="ARBA00004141"/>
    </source>
</evidence>
<feature type="transmembrane region" description="Helical" evidence="6">
    <location>
        <begin position="190"/>
        <end position="211"/>
    </location>
</feature>
<evidence type="ECO:0000313" key="8">
    <source>
        <dbReference type="EMBL" id="CAF1480777.1"/>
    </source>
</evidence>
<evidence type="ECO:0000313" key="9">
    <source>
        <dbReference type="Proteomes" id="UP000663845"/>
    </source>
</evidence>
<keyword evidence="2 6" id="KW-0812">Transmembrane</keyword>
<evidence type="ECO:0000256" key="3">
    <source>
        <dbReference type="ARBA" id="ARBA00022989"/>
    </source>
</evidence>